<evidence type="ECO:0000256" key="1">
    <source>
        <dbReference type="SAM" id="MobiDB-lite"/>
    </source>
</evidence>
<proteinExistence type="predicted"/>
<evidence type="ECO:0000259" key="2">
    <source>
        <dbReference type="PROSITE" id="PS50174"/>
    </source>
</evidence>
<dbReference type="GO" id="GO:0003723">
    <property type="term" value="F:RNA binding"/>
    <property type="evidence" value="ECO:0007669"/>
    <property type="project" value="TreeGrafter"/>
</dbReference>
<dbReference type="InterPro" id="IPR011666">
    <property type="entry name" value="DUF1604"/>
</dbReference>
<dbReference type="AlphaFoldDB" id="A0A0H5RGM2"/>
<organism evidence="3">
    <name type="scientific">Spongospora subterranea</name>
    <dbReference type="NCBI Taxonomy" id="70186"/>
    <lineage>
        <taxon>Eukaryota</taxon>
        <taxon>Sar</taxon>
        <taxon>Rhizaria</taxon>
        <taxon>Endomyxa</taxon>
        <taxon>Phytomyxea</taxon>
        <taxon>Plasmodiophorida</taxon>
        <taxon>Plasmodiophoridae</taxon>
        <taxon>Spongospora</taxon>
    </lineage>
</organism>
<dbReference type="PANTHER" id="PTHR13384">
    <property type="entry name" value="G PATCH DOMAIN-CONTAINING PROTEIN 1"/>
    <property type="match status" value="1"/>
</dbReference>
<dbReference type="Pfam" id="PF07713">
    <property type="entry name" value="DUF1604"/>
    <property type="match status" value="1"/>
</dbReference>
<dbReference type="EMBL" id="HACM01007377">
    <property type="protein sequence ID" value="CRZ07819.1"/>
    <property type="molecule type" value="Transcribed_RNA"/>
</dbReference>
<accession>A0A0H5RGM2</accession>
<feature type="domain" description="G-patch" evidence="2">
    <location>
        <begin position="160"/>
        <end position="219"/>
    </location>
</feature>
<feature type="region of interest" description="Disordered" evidence="1">
    <location>
        <begin position="621"/>
        <end position="762"/>
    </location>
</feature>
<feature type="compositionally biased region" description="Polar residues" evidence="1">
    <location>
        <begin position="632"/>
        <end position="642"/>
    </location>
</feature>
<feature type="region of interest" description="Disordered" evidence="1">
    <location>
        <begin position="85"/>
        <end position="110"/>
    </location>
</feature>
<feature type="compositionally biased region" description="Basic residues" evidence="1">
    <location>
        <begin position="721"/>
        <end position="737"/>
    </location>
</feature>
<dbReference type="InterPro" id="IPR000467">
    <property type="entry name" value="G_patch_dom"/>
</dbReference>
<feature type="region of interest" description="Disordered" evidence="1">
    <location>
        <begin position="534"/>
        <end position="563"/>
    </location>
</feature>
<dbReference type="GO" id="GO:0005634">
    <property type="term" value="C:nucleus"/>
    <property type="evidence" value="ECO:0007669"/>
    <property type="project" value="TreeGrafter"/>
</dbReference>
<feature type="compositionally biased region" description="Basic residues" evidence="1">
    <location>
        <begin position="747"/>
        <end position="762"/>
    </location>
</feature>
<sequence length="762" mass="84324">MMDGYQRQVPAATTIFVGTPLTGRPRALQQSADSTTNPVVNKYQQELTSGLVTDFRGGQRLHGAFHGGFSAGYFNTVGSIQGFTPASFSSSRRTPKGTENPRQRPEDFMDEEDRLEHAQLGTNVKRRSQFSSDAIGSTASELANRSAEVAPGIVVTAPITRSIGVMLLQRMGWIRGQPIGKKKISGFSVRIYAPQPDPATDKSVVSTKGDVYGLGYNAPSTFPMLNSSYGSRHEVYEVASSSAYDTSISVGVDDESKALPLREVSRTRNDTHFRNNQNKCLRGFVLSVSTVLPTPTHQIKVPNGFIPSSCPVSSFSSISITAGLEQFRSNIEYVASIRRRQLSMADRSAALGEKATETSSQQPSVFEMISGDDKAKLSASLSSMFRVGSTLIVGEEKDAIHFPNDPAKQSRFQQFLKHRSSGATGDPLPGNDWKAVLELQQFEALAATMPSYAMPKIEEVRLPEIPIDFDSAARLKMFGALTRENTDWVPPRLLCKRFHVPDPYQGRAVPTPTPGRQCKFQELLATVNPELAAAAQNRPDLDRPEVSLPTHTTTNHEEDEDEVVVETFEKPPVDLFKAIFEDSDDDDVEDFPIKAEPVAVETASNALGAVPSSSLMVDKKPRGLLRLDSTPDIASSRQSTEQIPERSPAPQPVTSLPVDQKFISSTYGASHRSRSRSRSLHKDNSCPSRTDRIYSDRSNRHAKEGKRSRDSYRSDDERRTRDRKHRDKDSKKHKHKRTPEEEEQRLIKKLARRLKKSKASSS</sequence>
<evidence type="ECO:0000313" key="3">
    <source>
        <dbReference type="EMBL" id="CRZ07819.1"/>
    </source>
</evidence>
<reference evidence="3" key="1">
    <citation type="submission" date="2015-04" db="EMBL/GenBank/DDBJ databases">
        <title>The genome sequence of the plant pathogenic Rhizarian Plasmodiophora brassicae reveals insights in its biotrophic life cycle and the origin of chitin synthesis.</title>
        <authorList>
            <person name="Schwelm A."/>
            <person name="Fogelqvist J."/>
            <person name="Knaust A."/>
            <person name="Julke S."/>
            <person name="Lilja T."/>
            <person name="Dhandapani V."/>
            <person name="Bonilla-Rosso G."/>
            <person name="Karlsson M."/>
            <person name="Shevchenko A."/>
            <person name="Choi S.R."/>
            <person name="Kim H.G."/>
            <person name="Park J.Y."/>
            <person name="Lim Y.P."/>
            <person name="Ludwig-Muller J."/>
            <person name="Dixelius C."/>
        </authorList>
    </citation>
    <scope>NUCLEOTIDE SEQUENCE</scope>
    <source>
        <tissue evidence="3">Potato root galls</tissue>
    </source>
</reference>
<dbReference type="PROSITE" id="PS50174">
    <property type="entry name" value="G_PATCH"/>
    <property type="match status" value="1"/>
</dbReference>
<protein>
    <recommendedName>
        <fullName evidence="2">G-patch domain-containing protein</fullName>
    </recommendedName>
</protein>
<dbReference type="PANTHER" id="PTHR13384:SF19">
    <property type="entry name" value="G PATCH DOMAIN-CONTAINING PROTEIN 1"/>
    <property type="match status" value="1"/>
</dbReference>
<dbReference type="GO" id="GO:0006397">
    <property type="term" value="P:mRNA processing"/>
    <property type="evidence" value="ECO:0007669"/>
    <property type="project" value="InterPro"/>
</dbReference>
<name>A0A0H5RGM2_9EUKA</name>
<feature type="compositionally biased region" description="Basic and acidic residues" evidence="1">
    <location>
        <begin position="680"/>
        <end position="720"/>
    </location>
</feature>